<protein>
    <submittedName>
        <fullName evidence="3">Uncharacterized protein</fullName>
    </submittedName>
</protein>
<dbReference type="Proteomes" id="UP000052237">
    <property type="component" value="Unassembled WGS sequence"/>
</dbReference>
<comment type="caution">
    <text evidence="3">The sequence shown here is derived from an EMBL/GenBank/DDBJ whole genome shotgun (WGS) entry which is preliminary data.</text>
</comment>
<reference evidence="3 4" key="1">
    <citation type="submission" date="2015-11" db="EMBL/GenBank/DDBJ databases">
        <authorList>
            <consortium name="Pathogen Informatics"/>
        </authorList>
    </citation>
    <scope>NUCLEOTIDE SEQUENCE [LARGE SCALE GENOMIC DNA]</scope>
    <source>
        <strain evidence="3 4">006A-0059</strain>
    </source>
</reference>
<feature type="signal peptide" evidence="2">
    <location>
        <begin position="1"/>
        <end position="24"/>
    </location>
</feature>
<organism evidence="3 4">
    <name type="scientific">Campylobacter hyointestinalis subsp. hyointestinalis</name>
    <dbReference type="NCBI Taxonomy" id="91352"/>
    <lineage>
        <taxon>Bacteria</taxon>
        <taxon>Pseudomonadati</taxon>
        <taxon>Campylobacterota</taxon>
        <taxon>Epsilonproteobacteria</taxon>
        <taxon>Campylobacterales</taxon>
        <taxon>Campylobacteraceae</taxon>
        <taxon>Campylobacter</taxon>
    </lineage>
</organism>
<keyword evidence="1" id="KW-0472">Membrane</keyword>
<dbReference type="RefSeq" id="WP_059434943.1">
    <property type="nucleotide sequence ID" value="NZ_FAVB01000001.1"/>
</dbReference>
<keyword evidence="2" id="KW-0732">Signal</keyword>
<keyword evidence="4" id="KW-1185">Reference proteome</keyword>
<keyword evidence="1" id="KW-1133">Transmembrane helix</keyword>
<gene>
    <name evidence="3" type="ORF">ERS686654_00340</name>
</gene>
<proteinExistence type="predicted"/>
<sequence length="70" mass="7134">MKNLKTKVITGVFGLMSLSSLASAAVTVDDATGKVSGSLDLGPFMSVFGLVIIAVAGMWGAKKALSLFGR</sequence>
<dbReference type="EMBL" id="FAVB01000001">
    <property type="protein sequence ID" value="CUU71456.1"/>
    <property type="molecule type" value="Genomic_DNA"/>
</dbReference>
<evidence type="ECO:0000313" key="3">
    <source>
        <dbReference type="EMBL" id="CUU71456.1"/>
    </source>
</evidence>
<dbReference type="AlphaFoldDB" id="A0A0S4RBD6"/>
<evidence type="ECO:0000313" key="4">
    <source>
        <dbReference type="Proteomes" id="UP000052237"/>
    </source>
</evidence>
<evidence type="ECO:0000256" key="2">
    <source>
        <dbReference type="SAM" id="SignalP"/>
    </source>
</evidence>
<accession>A0A0S4RBD6</accession>
<evidence type="ECO:0000256" key="1">
    <source>
        <dbReference type="SAM" id="Phobius"/>
    </source>
</evidence>
<keyword evidence="1" id="KW-0812">Transmembrane</keyword>
<feature type="transmembrane region" description="Helical" evidence="1">
    <location>
        <begin position="43"/>
        <end position="61"/>
    </location>
</feature>
<feature type="chain" id="PRO_5006626741" evidence="2">
    <location>
        <begin position="25"/>
        <end position="70"/>
    </location>
</feature>
<name>A0A0S4RBD6_CAMHY</name>